<dbReference type="Proteomes" id="UP000178602">
    <property type="component" value="Unassembled WGS sequence"/>
</dbReference>
<dbReference type="PANTHER" id="PTHR22946:SF9">
    <property type="entry name" value="POLYKETIDE TRANSFERASE AF380"/>
    <property type="match status" value="1"/>
</dbReference>
<dbReference type="InterPro" id="IPR029058">
    <property type="entry name" value="AB_hydrolase_fold"/>
</dbReference>
<feature type="domain" description="Peptidase S9 prolyl oligopeptidase catalytic" evidence="2">
    <location>
        <begin position="72"/>
        <end position="282"/>
    </location>
</feature>
<keyword evidence="1" id="KW-0378">Hydrolase</keyword>
<dbReference type="InterPro" id="IPR050261">
    <property type="entry name" value="FrsA_esterase"/>
</dbReference>
<organism evidence="3 4">
    <name type="scientific">candidate division WOR-1 bacterium RIFOXYC12_FULL_54_18</name>
    <dbReference type="NCBI Taxonomy" id="1802584"/>
    <lineage>
        <taxon>Bacteria</taxon>
        <taxon>Bacillati</taxon>
        <taxon>Saganbacteria</taxon>
    </lineage>
</organism>
<dbReference type="Pfam" id="PF00326">
    <property type="entry name" value="Peptidase_S9"/>
    <property type="match status" value="1"/>
</dbReference>
<accession>A0A1F4T858</accession>
<dbReference type="InterPro" id="IPR001375">
    <property type="entry name" value="Peptidase_S9_cat"/>
</dbReference>
<evidence type="ECO:0000259" key="2">
    <source>
        <dbReference type="Pfam" id="PF00326"/>
    </source>
</evidence>
<dbReference type="GO" id="GO:0052689">
    <property type="term" value="F:carboxylic ester hydrolase activity"/>
    <property type="evidence" value="ECO:0007669"/>
    <property type="project" value="UniProtKB-ARBA"/>
</dbReference>
<dbReference type="GO" id="GO:0006508">
    <property type="term" value="P:proteolysis"/>
    <property type="evidence" value="ECO:0007669"/>
    <property type="project" value="InterPro"/>
</dbReference>
<name>A0A1F4T858_UNCSA</name>
<dbReference type="AlphaFoldDB" id="A0A1F4T858"/>
<reference evidence="3 4" key="1">
    <citation type="journal article" date="2016" name="Nat. Commun.">
        <title>Thousands of microbial genomes shed light on interconnected biogeochemical processes in an aquifer system.</title>
        <authorList>
            <person name="Anantharaman K."/>
            <person name="Brown C.T."/>
            <person name="Hug L.A."/>
            <person name="Sharon I."/>
            <person name="Castelle C.J."/>
            <person name="Probst A.J."/>
            <person name="Thomas B.C."/>
            <person name="Singh A."/>
            <person name="Wilkins M.J."/>
            <person name="Karaoz U."/>
            <person name="Brodie E.L."/>
            <person name="Williams K.H."/>
            <person name="Hubbard S.S."/>
            <person name="Banfield J.F."/>
        </authorList>
    </citation>
    <scope>NUCLEOTIDE SEQUENCE [LARGE SCALE GENOMIC DNA]</scope>
</reference>
<evidence type="ECO:0000313" key="4">
    <source>
        <dbReference type="Proteomes" id="UP000178602"/>
    </source>
</evidence>
<dbReference type="PANTHER" id="PTHR22946">
    <property type="entry name" value="DIENELACTONE HYDROLASE DOMAIN-CONTAINING PROTEIN-RELATED"/>
    <property type="match status" value="1"/>
</dbReference>
<protein>
    <submittedName>
        <fullName evidence="3">Peptidase S9</fullName>
    </submittedName>
</protein>
<proteinExistence type="predicted"/>
<dbReference type="EMBL" id="MEUG01000001">
    <property type="protein sequence ID" value="OGC28895.1"/>
    <property type="molecule type" value="Genomic_DNA"/>
</dbReference>
<dbReference type="Gene3D" id="3.40.50.1820">
    <property type="entry name" value="alpha/beta hydrolase"/>
    <property type="match status" value="1"/>
</dbReference>
<sequence length="283" mass="32169">MEKSLVGRDLKLGRVLARNAKYTRYYITYYSNDLKISGIMNVPSGKGPFPVLILNHGYINPKIYTNGRGLKREQDYLARRGYIVIHPDYRNHAFSDKDDDVDAGFRLGYVEDAINAVLAVKRSDYPFFDGERIGMLGHSMGGGVVLNVLVTRPELVKAAVLFAPVSADYRDNFSRWLWRRKGNQAIAERILARFGSPESNPEFWGRLSAINYFDKVLAPVMIHHGTADQSVPIDWSKRTDQALKKNGKEVSFYGYPGEPHEFAAAWPAVMERTVKFFDRVVKK</sequence>
<gene>
    <name evidence="3" type="ORF">A3K49_02830</name>
</gene>
<evidence type="ECO:0000313" key="3">
    <source>
        <dbReference type="EMBL" id="OGC28895.1"/>
    </source>
</evidence>
<dbReference type="SUPFAM" id="SSF53474">
    <property type="entry name" value="alpha/beta-Hydrolases"/>
    <property type="match status" value="1"/>
</dbReference>
<dbReference type="GO" id="GO:0008236">
    <property type="term" value="F:serine-type peptidase activity"/>
    <property type="evidence" value="ECO:0007669"/>
    <property type="project" value="InterPro"/>
</dbReference>
<comment type="caution">
    <text evidence="3">The sequence shown here is derived from an EMBL/GenBank/DDBJ whole genome shotgun (WGS) entry which is preliminary data.</text>
</comment>
<evidence type="ECO:0000256" key="1">
    <source>
        <dbReference type="ARBA" id="ARBA00022801"/>
    </source>
</evidence>